<name>A0A8J2L2Q1_9HEXA</name>
<feature type="region of interest" description="Disordered" evidence="1">
    <location>
        <begin position="688"/>
        <end position="709"/>
    </location>
</feature>
<feature type="compositionally biased region" description="Polar residues" evidence="1">
    <location>
        <begin position="461"/>
        <end position="479"/>
    </location>
</feature>
<dbReference type="OrthoDB" id="6757328at2759"/>
<feature type="non-terminal residue" evidence="4">
    <location>
        <position position="1"/>
    </location>
</feature>
<keyword evidence="5" id="KW-1185">Reference proteome</keyword>
<accession>A0A8J2L2Q1</accession>
<feature type="region of interest" description="Disordered" evidence="1">
    <location>
        <begin position="53"/>
        <end position="128"/>
    </location>
</feature>
<dbReference type="Proteomes" id="UP000708208">
    <property type="component" value="Unassembled WGS sequence"/>
</dbReference>
<organism evidence="4 5">
    <name type="scientific">Allacma fusca</name>
    <dbReference type="NCBI Taxonomy" id="39272"/>
    <lineage>
        <taxon>Eukaryota</taxon>
        <taxon>Metazoa</taxon>
        <taxon>Ecdysozoa</taxon>
        <taxon>Arthropoda</taxon>
        <taxon>Hexapoda</taxon>
        <taxon>Collembola</taxon>
        <taxon>Symphypleona</taxon>
        <taxon>Sminthuridae</taxon>
        <taxon>Allacma</taxon>
    </lineage>
</organism>
<feature type="compositionally biased region" description="Low complexity" evidence="1">
    <location>
        <begin position="200"/>
        <end position="264"/>
    </location>
</feature>
<keyword evidence="2" id="KW-0472">Membrane</keyword>
<dbReference type="AlphaFoldDB" id="A0A8J2L2Q1"/>
<feature type="chain" id="PRO_5035263623" evidence="3">
    <location>
        <begin position="26"/>
        <end position="788"/>
    </location>
</feature>
<feature type="region of interest" description="Disordered" evidence="1">
    <location>
        <begin position="284"/>
        <end position="323"/>
    </location>
</feature>
<keyword evidence="2" id="KW-1133">Transmembrane helix</keyword>
<evidence type="ECO:0000256" key="2">
    <source>
        <dbReference type="SAM" id="Phobius"/>
    </source>
</evidence>
<dbReference type="PANTHER" id="PTHR39959">
    <property type="entry name" value="RE44287P-RELATED"/>
    <property type="match status" value="1"/>
</dbReference>
<feature type="compositionally biased region" description="Polar residues" evidence="1">
    <location>
        <begin position="103"/>
        <end position="120"/>
    </location>
</feature>
<feature type="transmembrane region" description="Helical" evidence="2">
    <location>
        <begin position="721"/>
        <end position="745"/>
    </location>
</feature>
<dbReference type="PANTHER" id="PTHR39959:SF2">
    <property type="entry name" value="RE44287P"/>
    <property type="match status" value="1"/>
</dbReference>
<dbReference type="EMBL" id="CAJVCH010544380">
    <property type="protein sequence ID" value="CAG7827664.1"/>
    <property type="molecule type" value="Genomic_DNA"/>
</dbReference>
<comment type="caution">
    <text evidence="4">The sequence shown here is derived from an EMBL/GenBank/DDBJ whole genome shotgun (WGS) entry which is preliminary data.</text>
</comment>
<evidence type="ECO:0000313" key="5">
    <source>
        <dbReference type="Proteomes" id="UP000708208"/>
    </source>
</evidence>
<feature type="compositionally biased region" description="Low complexity" evidence="1">
    <location>
        <begin position="53"/>
        <end position="72"/>
    </location>
</feature>
<feature type="region of interest" description="Disordered" evidence="1">
    <location>
        <begin position="461"/>
        <end position="481"/>
    </location>
</feature>
<reference evidence="4" key="1">
    <citation type="submission" date="2021-06" db="EMBL/GenBank/DDBJ databases">
        <authorList>
            <person name="Hodson N. C."/>
            <person name="Mongue J. A."/>
            <person name="Jaron S. K."/>
        </authorList>
    </citation>
    <scope>NUCLEOTIDE SEQUENCE</scope>
</reference>
<keyword evidence="2" id="KW-0812">Transmembrane</keyword>
<feature type="signal peptide" evidence="3">
    <location>
        <begin position="1"/>
        <end position="25"/>
    </location>
</feature>
<evidence type="ECO:0000256" key="1">
    <source>
        <dbReference type="SAM" id="MobiDB-lite"/>
    </source>
</evidence>
<keyword evidence="3" id="KW-0732">Signal</keyword>
<sequence>MYLFKRTSLKIFFSQILLLLFSAHAEEANKTNNRFPIPPHIKFSVNSTVSKSSVNITEPSDSSKSGQNSSGDHITSSRFPIPPSLSDRKDEVGEKRSEDISLISRNAKSIRTNSDKNSSPAFHPGGNNGGIFGHTNSYGTAAPSIVLFKPAPSYMRPSAKPMEMGSYPNHRPLIPTVTTPIEGNTTPRPAFTTGPPPATFRPIFTTTFRPNPITTFRPIPTTTFRPIPTTTFRPIPTTTFRPIPTTTFRPIPSTTFRPIFTTTSSPLPASSTIAPIIGVDEEDYDEEEEDTPINPEGGVGRSLLTKRKGTSRKKSSNSISRQSVAKLASNTRSAARAMQFEGGNQNVVTDFVFSDIKCYRTKSREFFGATIHMKKGYHVPYIRDRPQDPLTSSDCKMEQLESPDVRYRVAATDLRACGVEQCGDSLCLTMVFPRVPTLALADDEVTTIKCLPQQSSVSETQSISFSGDNLENRRSSSTVEGGGQDFAAEVGIFRQNPGTTNGLFAKRVSSGGVVQLGEPLQLRSVVRGGDGSDDHILFIGWSHSSLSDVKVWRMREGYNQNMERLSTNDASEVITLVDGYGCRNPEYDVIAESHPVRDLRNDLVHHFNFRAFLFRGQRANEPLIVTAKVQACQEAGECKPSDCMSRSSDSTAKRYKRAIEHHNASSIIHGYDSQLALHVVGLRDDPASITPKTTPPVPVSTPATRPSADDDEFACEEKMTLAATGGACVMLFLCGIAACLLFYTIGSKRAAALRNSEISEIKPEATLPNQTIDNVIKRNKPLPPTPVD</sequence>
<feature type="region of interest" description="Disordered" evidence="1">
    <location>
        <begin position="179"/>
        <end position="264"/>
    </location>
</feature>
<proteinExistence type="predicted"/>
<gene>
    <name evidence="4" type="ORF">AFUS01_LOCUS37639</name>
</gene>
<protein>
    <submittedName>
        <fullName evidence="4">Uncharacterized protein</fullName>
    </submittedName>
</protein>
<feature type="compositionally biased region" description="Basic and acidic residues" evidence="1">
    <location>
        <begin position="86"/>
        <end position="99"/>
    </location>
</feature>
<feature type="compositionally biased region" description="Basic residues" evidence="1">
    <location>
        <begin position="304"/>
        <end position="315"/>
    </location>
</feature>
<evidence type="ECO:0000256" key="3">
    <source>
        <dbReference type="SAM" id="SignalP"/>
    </source>
</evidence>
<evidence type="ECO:0000313" key="4">
    <source>
        <dbReference type="EMBL" id="CAG7827664.1"/>
    </source>
</evidence>